<name>A0A4C1VJQ4_EUMVA</name>
<reference evidence="2 3" key="1">
    <citation type="journal article" date="2019" name="Commun. Biol.">
        <title>The bagworm genome reveals a unique fibroin gene that provides high tensile strength.</title>
        <authorList>
            <person name="Kono N."/>
            <person name="Nakamura H."/>
            <person name="Ohtoshi R."/>
            <person name="Tomita M."/>
            <person name="Numata K."/>
            <person name="Arakawa K."/>
        </authorList>
    </citation>
    <scope>NUCLEOTIDE SEQUENCE [LARGE SCALE GENOMIC DNA]</scope>
</reference>
<comment type="caution">
    <text evidence="2">The sequence shown here is derived from an EMBL/GenBank/DDBJ whole genome shotgun (WGS) entry which is preliminary data.</text>
</comment>
<sequence>MSCQAAWVCRNFTDQKTSAKLDVGFRFQRRGYRQPYRTQQIDTEMASARESPMGAVWFPSARGADAGRHLWATPERVERPGDKPFEIYLDLPELKLMRQLVNDPLEARYHMSYAIATIQILLRVEGDFLSNFPLDPVYVLWVVWGGRVGVLFLDAVSCINRGDLVHEGALLIVANFLYAYSHFTLEVALTGPLRWGWVCACATQGCVFGSQQHEACSGWLPDCWMVVEEARGDRLVPFADSGAASEGYFLLHALVSALGRPSYWELDGADTEYIPATFHDVNTAVYNTSKTKEVRPRDLCKDAPRCPDKPNKEAFNDARWMTGHVGHPRPPSASHAPQTPMFQTKEP</sequence>
<feature type="compositionally biased region" description="Polar residues" evidence="1">
    <location>
        <begin position="335"/>
        <end position="347"/>
    </location>
</feature>
<proteinExistence type="predicted"/>
<evidence type="ECO:0000256" key="1">
    <source>
        <dbReference type="SAM" id="MobiDB-lite"/>
    </source>
</evidence>
<dbReference type="EMBL" id="BGZK01000354">
    <property type="protein sequence ID" value="GBP38813.1"/>
    <property type="molecule type" value="Genomic_DNA"/>
</dbReference>
<gene>
    <name evidence="2" type="ORF">EVAR_33564_1</name>
</gene>
<organism evidence="2 3">
    <name type="scientific">Eumeta variegata</name>
    <name type="common">Bagworm moth</name>
    <name type="synonym">Eumeta japonica</name>
    <dbReference type="NCBI Taxonomy" id="151549"/>
    <lineage>
        <taxon>Eukaryota</taxon>
        <taxon>Metazoa</taxon>
        <taxon>Ecdysozoa</taxon>
        <taxon>Arthropoda</taxon>
        <taxon>Hexapoda</taxon>
        <taxon>Insecta</taxon>
        <taxon>Pterygota</taxon>
        <taxon>Neoptera</taxon>
        <taxon>Endopterygota</taxon>
        <taxon>Lepidoptera</taxon>
        <taxon>Glossata</taxon>
        <taxon>Ditrysia</taxon>
        <taxon>Tineoidea</taxon>
        <taxon>Psychidae</taxon>
        <taxon>Oiketicinae</taxon>
        <taxon>Eumeta</taxon>
    </lineage>
</organism>
<evidence type="ECO:0000313" key="2">
    <source>
        <dbReference type="EMBL" id="GBP38813.1"/>
    </source>
</evidence>
<accession>A0A4C1VJQ4</accession>
<dbReference type="AlphaFoldDB" id="A0A4C1VJQ4"/>
<feature type="region of interest" description="Disordered" evidence="1">
    <location>
        <begin position="321"/>
        <end position="347"/>
    </location>
</feature>
<evidence type="ECO:0000313" key="3">
    <source>
        <dbReference type="Proteomes" id="UP000299102"/>
    </source>
</evidence>
<protein>
    <submittedName>
        <fullName evidence="2">Uncharacterized protein</fullName>
    </submittedName>
</protein>
<dbReference type="Proteomes" id="UP000299102">
    <property type="component" value="Unassembled WGS sequence"/>
</dbReference>
<keyword evidence="3" id="KW-1185">Reference proteome</keyword>